<reference evidence="3" key="1">
    <citation type="submission" date="2022-11" db="UniProtKB">
        <authorList>
            <consortium name="WormBaseParasite"/>
        </authorList>
    </citation>
    <scope>IDENTIFICATION</scope>
</reference>
<evidence type="ECO:0000313" key="2">
    <source>
        <dbReference type="Proteomes" id="UP000887566"/>
    </source>
</evidence>
<protein>
    <submittedName>
        <fullName evidence="3">Uncharacterized protein</fullName>
    </submittedName>
</protein>
<evidence type="ECO:0000256" key="1">
    <source>
        <dbReference type="SAM" id="SignalP"/>
    </source>
</evidence>
<keyword evidence="2" id="KW-1185">Reference proteome</keyword>
<feature type="signal peptide" evidence="1">
    <location>
        <begin position="1"/>
        <end position="22"/>
    </location>
</feature>
<dbReference type="Proteomes" id="UP000887566">
    <property type="component" value="Unplaced"/>
</dbReference>
<accession>A0A914X3K5</accession>
<proteinExistence type="predicted"/>
<keyword evidence="1" id="KW-0732">Signal</keyword>
<organism evidence="2 3">
    <name type="scientific">Plectus sambesii</name>
    <dbReference type="NCBI Taxonomy" id="2011161"/>
    <lineage>
        <taxon>Eukaryota</taxon>
        <taxon>Metazoa</taxon>
        <taxon>Ecdysozoa</taxon>
        <taxon>Nematoda</taxon>
        <taxon>Chromadorea</taxon>
        <taxon>Plectida</taxon>
        <taxon>Plectina</taxon>
        <taxon>Plectoidea</taxon>
        <taxon>Plectidae</taxon>
        <taxon>Plectus</taxon>
    </lineage>
</organism>
<dbReference type="AlphaFoldDB" id="A0A914X3K5"/>
<sequence>MNRMAVLFFVALLCSVFFAAESGPAPKAPAPKKCEDRKGGYEQCVLNGPNERCVYCGELAKNGVVPCVEGHLCPLSG</sequence>
<dbReference type="WBParaSite" id="PSAMB.scaffold5899size10633.g27482.t1">
    <property type="protein sequence ID" value="PSAMB.scaffold5899size10633.g27482.t1"/>
    <property type="gene ID" value="PSAMB.scaffold5899size10633.g27482"/>
</dbReference>
<name>A0A914X3K5_9BILA</name>
<evidence type="ECO:0000313" key="3">
    <source>
        <dbReference type="WBParaSite" id="PSAMB.scaffold5899size10633.g27482.t1"/>
    </source>
</evidence>
<feature type="chain" id="PRO_5037317835" evidence="1">
    <location>
        <begin position="23"/>
        <end position="77"/>
    </location>
</feature>